<keyword evidence="1" id="KW-0812">Transmembrane</keyword>
<evidence type="ECO:0008006" key="4">
    <source>
        <dbReference type="Google" id="ProtNLM"/>
    </source>
</evidence>
<evidence type="ECO:0000313" key="3">
    <source>
        <dbReference type="Proteomes" id="UP000199691"/>
    </source>
</evidence>
<dbReference type="OrthoDB" id="3628536at2"/>
<keyword evidence="1" id="KW-0472">Membrane</keyword>
<dbReference type="EMBL" id="FNIX01000002">
    <property type="protein sequence ID" value="SDO37002.1"/>
    <property type="molecule type" value="Genomic_DNA"/>
</dbReference>
<name>A0A1H0J088_9PSEU</name>
<proteinExistence type="predicted"/>
<accession>A0A1H0J088</accession>
<sequence>MLSAQEQQQLLDIERWFRASDPDLARALGDGPEAQRRRQFAAVLLSVLAGVLVVALALLLL</sequence>
<keyword evidence="3" id="KW-1185">Reference proteome</keyword>
<organism evidence="2 3">
    <name type="scientific">Lentzea jiangxiensis</name>
    <dbReference type="NCBI Taxonomy" id="641025"/>
    <lineage>
        <taxon>Bacteria</taxon>
        <taxon>Bacillati</taxon>
        <taxon>Actinomycetota</taxon>
        <taxon>Actinomycetes</taxon>
        <taxon>Pseudonocardiales</taxon>
        <taxon>Pseudonocardiaceae</taxon>
        <taxon>Lentzea</taxon>
    </lineage>
</organism>
<protein>
    <recommendedName>
        <fullName evidence="4">DUF3040 domain-containing protein</fullName>
    </recommendedName>
</protein>
<reference evidence="3" key="1">
    <citation type="submission" date="2016-10" db="EMBL/GenBank/DDBJ databases">
        <authorList>
            <person name="Varghese N."/>
            <person name="Submissions S."/>
        </authorList>
    </citation>
    <scope>NUCLEOTIDE SEQUENCE [LARGE SCALE GENOMIC DNA]</scope>
    <source>
        <strain evidence="3">CGMCC 4.6609</strain>
    </source>
</reference>
<dbReference type="Proteomes" id="UP000199691">
    <property type="component" value="Unassembled WGS sequence"/>
</dbReference>
<feature type="transmembrane region" description="Helical" evidence="1">
    <location>
        <begin position="40"/>
        <end position="60"/>
    </location>
</feature>
<dbReference type="RefSeq" id="WP_143022570.1">
    <property type="nucleotide sequence ID" value="NZ_FNIX01000002.1"/>
</dbReference>
<gene>
    <name evidence="2" type="ORF">SAMN05421507_102313</name>
</gene>
<keyword evidence="1" id="KW-1133">Transmembrane helix</keyword>
<dbReference type="AlphaFoldDB" id="A0A1H0J088"/>
<evidence type="ECO:0000256" key="1">
    <source>
        <dbReference type="SAM" id="Phobius"/>
    </source>
</evidence>
<dbReference type="Pfam" id="PF11239">
    <property type="entry name" value="DUF3040"/>
    <property type="match status" value="1"/>
</dbReference>
<dbReference type="InterPro" id="IPR021401">
    <property type="entry name" value="DUF3040"/>
</dbReference>
<evidence type="ECO:0000313" key="2">
    <source>
        <dbReference type="EMBL" id="SDO37002.1"/>
    </source>
</evidence>